<proteinExistence type="predicted"/>
<feature type="compositionally biased region" description="Polar residues" evidence="2">
    <location>
        <begin position="92"/>
        <end position="112"/>
    </location>
</feature>
<dbReference type="EMBL" id="LN649232">
    <property type="protein sequence ID" value="CEI39876.1"/>
    <property type="molecule type" value="Genomic_DNA"/>
</dbReference>
<evidence type="ECO:0000313" key="4">
    <source>
        <dbReference type="Proteomes" id="UP000245910"/>
    </source>
</evidence>
<protein>
    <submittedName>
        <fullName evidence="3">Uncharacterized protein</fullName>
    </submittedName>
</protein>
<name>A0A2L2SPP2_9HYPO</name>
<evidence type="ECO:0000256" key="1">
    <source>
        <dbReference type="SAM" id="Coils"/>
    </source>
</evidence>
<evidence type="ECO:0000256" key="2">
    <source>
        <dbReference type="SAM" id="MobiDB-lite"/>
    </source>
</evidence>
<feature type="region of interest" description="Disordered" evidence="2">
    <location>
        <begin position="85"/>
        <end position="113"/>
    </location>
</feature>
<dbReference type="AlphaFoldDB" id="A0A2L2SPP2"/>
<reference evidence="4" key="1">
    <citation type="submission" date="2014-10" db="EMBL/GenBank/DDBJ databases">
        <authorList>
            <person name="King R."/>
        </authorList>
    </citation>
    <scope>NUCLEOTIDE SEQUENCE [LARGE SCALE GENOMIC DNA]</scope>
    <source>
        <strain evidence="4">A3/5</strain>
    </source>
</reference>
<evidence type="ECO:0000313" key="3">
    <source>
        <dbReference type="EMBL" id="CEI39876.1"/>
    </source>
</evidence>
<organism evidence="3 4">
    <name type="scientific">Fusarium venenatum</name>
    <dbReference type="NCBI Taxonomy" id="56646"/>
    <lineage>
        <taxon>Eukaryota</taxon>
        <taxon>Fungi</taxon>
        <taxon>Dikarya</taxon>
        <taxon>Ascomycota</taxon>
        <taxon>Pezizomycotina</taxon>
        <taxon>Sordariomycetes</taxon>
        <taxon>Hypocreomycetidae</taxon>
        <taxon>Hypocreales</taxon>
        <taxon>Nectriaceae</taxon>
        <taxon>Fusarium</taxon>
    </lineage>
</organism>
<dbReference type="Proteomes" id="UP000245910">
    <property type="component" value="Chromosome IIII"/>
</dbReference>
<sequence length="241" mass="26368">MITHLKRKANAQILQSHFSSLNVLLSRKISPIKRNSPVCAVPAWFKASSKTTSATRLYVPIKEIPEIDTTPSTETTLSRLQGVPKLKDQDSEASNVPSTLIPNIENNASNPGDSGAIRQGVSTWSSTGSQLPGGLIFSTPDAKTLGERITKGLQVCKQLRNGRRKLSTEINLLEERIHDHQEMANGIGEMGEIVRVMLELCDELKIKLSCMQDPLRQTNCSLDISTGKLGLLLKKKAAVTE</sequence>
<keyword evidence="4" id="KW-1185">Reference proteome</keyword>
<keyword evidence="1" id="KW-0175">Coiled coil</keyword>
<accession>A0A2L2SPP2</accession>
<feature type="coiled-coil region" evidence="1">
    <location>
        <begin position="156"/>
        <end position="183"/>
    </location>
</feature>